<dbReference type="EMBL" id="JANJYJ010000006">
    <property type="protein sequence ID" value="KAK3205108.1"/>
    <property type="molecule type" value="Genomic_DNA"/>
</dbReference>
<dbReference type="Gene3D" id="3.30.420.10">
    <property type="entry name" value="Ribonuclease H-like superfamily/Ribonuclease H"/>
    <property type="match status" value="1"/>
</dbReference>
<dbReference type="Gene3D" id="3.60.10.10">
    <property type="entry name" value="Endonuclease/exonuclease/phosphatase"/>
    <property type="match status" value="1"/>
</dbReference>
<proteinExistence type="predicted"/>
<dbReference type="PANTHER" id="PTHR33116:SF80">
    <property type="entry name" value="REVERSE TRANSCRIPTASE ZINC-BINDING DOMAIN-CONTAINING PROTEIN"/>
    <property type="match status" value="1"/>
</dbReference>
<dbReference type="InterPro" id="IPR044730">
    <property type="entry name" value="RNase_H-like_dom_plant"/>
</dbReference>
<evidence type="ECO:0000313" key="2">
    <source>
        <dbReference type="EMBL" id="KAK3205108.1"/>
    </source>
</evidence>
<accession>A0AAE0E2K7</accession>
<evidence type="ECO:0000313" key="3">
    <source>
        <dbReference type="Proteomes" id="UP001281410"/>
    </source>
</evidence>
<dbReference type="InterPro" id="IPR036397">
    <property type="entry name" value="RNaseH_sf"/>
</dbReference>
<dbReference type="SUPFAM" id="SSF53098">
    <property type="entry name" value="Ribonuclease H-like"/>
    <property type="match status" value="1"/>
</dbReference>
<dbReference type="Pfam" id="PF13456">
    <property type="entry name" value="RVT_3"/>
    <property type="match status" value="1"/>
</dbReference>
<reference evidence="2" key="1">
    <citation type="journal article" date="2023" name="Plant J.">
        <title>Genome sequences and population genomics provide insights into the demographic history, inbreeding, and mutation load of two 'living fossil' tree species of Dipteronia.</title>
        <authorList>
            <person name="Feng Y."/>
            <person name="Comes H.P."/>
            <person name="Chen J."/>
            <person name="Zhu S."/>
            <person name="Lu R."/>
            <person name="Zhang X."/>
            <person name="Li P."/>
            <person name="Qiu J."/>
            <person name="Olsen K.M."/>
            <person name="Qiu Y."/>
        </authorList>
    </citation>
    <scope>NUCLEOTIDE SEQUENCE</scope>
    <source>
        <strain evidence="2">NBL</strain>
    </source>
</reference>
<dbReference type="InterPro" id="IPR036691">
    <property type="entry name" value="Endo/exonu/phosph_ase_sf"/>
</dbReference>
<evidence type="ECO:0000259" key="1">
    <source>
        <dbReference type="Pfam" id="PF13456"/>
    </source>
</evidence>
<feature type="domain" description="RNase H type-1" evidence="1">
    <location>
        <begin position="644"/>
        <end position="764"/>
    </location>
</feature>
<dbReference type="SUPFAM" id="SSF56219">
    <property type="entry name" value="DNase I-like"/>
    <property type="match status" value="1"/>
</dbReference>
<dbReference type="PANTHER" id="PTHR33116">
    <property type="entry name" value="REVERSE TRANSCRIPTASE ZINC-BINDING DOMAIN-CONTAINING PROTEIN-RELATED-RELATED"/>
    <property type="match status" value="1"/>
</dbReference>
<dbReference type="GO" id="GO:0004523">
    <property type="term" value="F:RNA-DNA hybrid ribonuclease activity"/>
    <property type="evidence" value="ECO:0007669"/>
    <property type="project" value="InterPro"/>
</dbReference>
<gene>
    <name evidence="2" type="ORF">Dsin_019154</name>
</gene>
<comment type="caution">
    <text evidence="2">The sequence shown here is derived from an EMBL/GenBank/DDBJ whole genome shotgun (WGS) entry which is preliminary data.</text>
</comment>
<dbReference type="Proteomes" id="UP001281410">
    <property type="component" value="Unassembled WGS sequence"/>
</dbReference>
<dbReference type="InterPro" id="IPR002156">
    <property type="entry name" value="RNaseH_domain"/>
</dbReference>
<keyword evidence="3" id="KW-1185">Reference proteome</keyword>
<protein>
    <recommendedName>
        <fullName evidence="1">RNase H type-1 domain-containing protein</fullName>
    </recommendedName>
</protein>
<organism evidence="2 3">
    <name type="scientific">Dipteronia sinensis</name>
    <dbReference type="NCBI Taxonomy" id="43782"/>
    <lineage>
        <taxon>Eukaryota</taxon>
        <taxon>Viridiplantae</taxon>
        <taxon>Streptophyta</taxon>
        <taxon>Embryophyta</taxon>
        <taxon>Tracheophyta</taxon>
        <taxon>Spermatophyta</taxon>
        <taxon>Magnoliopsida</taxon>
        <taxon>eudicotyledons</taxon>
        <taxon>Gunneridae</taxon>
        <taxon>Pentapetalae</taxon>
        <taxon>rosids</taxon>
        <taxon>malvids</taxon>
        <taxon>Sapindales</taxon>
        <taxon>Sapindaceae</taxon>
        <taxon>Hippocastanoideae</taxon>
        <taxon>Acereae</taxon>
        <taxon>Dipteronia</taxon>
    </lineage>
</organism>
<dbReference type="GO" id="GO:0003676">
    <property type="term" value="F:nucleic acid binding"/>
    <property type="evidence" value="ECO:0007669"/>
    <property type="project" value="InterPro"/>
</dbReference>
<sequence>MKVLYWNIRGIGNPDSRLEFSHIYRSQKRFVFLNLKSARRHLWDDMLSLSSSVSSHWLAIGDFNAVIGAHEKSGGVIPSVVSCNEFQFMSDNYNLIHMPTSGSLFTWMNCSASHFRIEIRLDRSLYNPSWLDVWPSSYCLTLPRTVSDHNPFIFNGCLKSWNFSVFGDVHLKVSSLKQKLSDVQESIQTERASQNLLDQEISIKQDYMHALRVQDSFWKGKCRLKWLVDGDRCSKKFHTYAKMLDRKAFGGNVGLKIDIKKAFDTMSWDFLLGALSRFDFHSTFINSVEVILHSARLSILVNGTPNGFFAADSRSLNTLKDFIDSYGVASGQLVSIDKSSYFLGRHSLARKAIMESILCFKEGTFPFVYLGVPVFRGSPRGVYFQPLLDHVKARFATWKGYLLSMVVHAQLIQSVIQPMPIHCFRIYKIPSSILLNLRRCCLRDCFSSISRHSRWLIGDGSLINLWKDTWLDRSILSLVNYHGNCSSLSYTVSSFICHGCWCIPASFIFGFPHVADMIRKVFLPPNNAQDQLVWELSRSGTPSFAELYDFVQGFKPKVTCSKVVYDIWKARNDHRFRNKAPFVDRIISNLRAKILLNCSICPGYMYSADSSLMNKLGVKPHLRKALCITSCVWCPLSYPWIKANTDGCGKGNPGDGACSCVFRNGNSSFIGGFSHNLGVCTSFVVEMHATLHVICFAFDRGWRWFWLETDSMAVISCFSNPNYSPSWQLCNFWFHSKHLSNQMHFVITHTFWEGNMVADILANEGLKVSGYVWWDNSPSCIVKQLHLDSWGVPDFCFH</sequence>
<name>A0AAE0E2K7_9ROSI</name>
<dbReference type="CDD" id="cd06222">
    <property type="entry name" value="RNase_H_like"/>
    <property type="match status" value="1"/>
</dbReference>
<dbReference type="AlphaFoldDB" id="A0AAE0E2K7"/>
<dbReference type="InterPro" id="IPR012337">
    <property type="entry name" value="RNaseH-like_sf"/>
</dbReference>